<accession>A0ABQ8AWZ7</accession>
<gene>
    <name evidence="1" type="ORF">HID58_046581</name>
</gene>
<comment type="caution">
    <text evidence="1">The sequence shown here is derived from an EMBL/GenBank/DDBJ whole genome shotgun (WGS) entry which is preliminary data.</text>
</comment>
<keyword evidence="2" id="KW-1185">Reference proteome</keyword>
<dbReference type="Proteomes" id="UP000824890">
    <property type="component" value="Unassembled WGS sequence"/>
</dbReference>
<proteinExistence type="predicted"/>
<sequence length="90" mass="10296">MIVSGISSLILVRSEMKPWTLESIFNDPTPEIKTMEVVQINTKEFVIFQTKFLAMISLKTSGKYGRKTYSTKEKPMWITKVNQPTPIIGE</sequence>
<dbReference type="EMBL" id="JAGKQM010000012">
    <property type="protein sequence ID" value="KAH0897013.1"/>
    <property type="molecule type" value="Genomic_DNA"/>
</dbReference>
<organism evidence="1 2">
    <name type="scientific">Brassica napus</name>
    <name type="common">Rape</name>
    <dbReference type="NCBI Taxonomy" id="3708"/>
    <lineage>
        <taxon>Eukaryota</taxon>
        <taxon>Viridiplantae</taxon>
        <taxon>Streptophyta</taxon>
        <taxon>Embryophyta</taxon>
        <taxon>Tracheophyta</taxon>
        <taxon>Spermatophyta</taxon>
        <taxon>Magnoliopsida</taxon>
        <taxon>eudicotyledons</taxon>
        <taxon>Gunneridae</taxon>
        <taxon>Pentapetalae</taxon>
        <taxon>rosids</taxon>
        <taxon>malvids</taxon>
        <taxon>Brassicales</taxon>
        <taxon>Brassicaceae</taxon>
        <taxon>Brassiceae</taxon>
        <taxon>Brassica</taxon>
    </lineage>
</organism>
<evidence type="ECO:0000313" key="2">
    <source>
        <dbReference type="Proteomes" id="UP000824890"/>
    </source>
</evidence>
<name>A0ABQ8AWZ7_BRANA</name>
<evidence type="ECO:0000313" key="1">
    <source>
        <dbReference type="EMBL" id="KAH0897013.1"/>
    </source>
</evidence>
<protein>
    <submittedName>
        <fullName evidence="1">Uncharacterized protein</fullName>
    </submittedName>
</protein>
<reference evidence="1 2" key="1">
    <citation type="submission" date="2021-05" db="EMBL/GenBank/DDBJ databases">
        <title>Genome Assembly of Synthetic Allotetraploid Brassica napus Reveals Homoeologous Exchanges between Subgenomes.</title>
        <authorList>
            <person name="Davis J.T."/>
        </authorList>
    </citation>
    <scope>NUCLEOTIDE SEQUENCE [LARGE SCALE GENOMIC DNA]</scope>
    <source>
        <strain evidence="2">cv. Da-Ae</strain>
        <tissue evidence="1">Seedling</tissue>
    </source>
</reference>